<keyword evidence="9" id="KW-0234">DNA repair</keyword>
<dbReference type="EMBL" id="JAANBB010000164">
    <property type="protein sequence ID" value="KAF7547912.1"/>
    <property type="molecule type" value="Genomic_DNA"/>
</dbReference>
<dbReference type="InterPro" id="IPR014001">
    <property type="entry name" value="Helicase_ATP-bd"/>
</dbReference>
<keyword evidence="6" id="KW-0347">Helicase</keyword>
<dbReference type="Pfam" id="PF04851">
    <property type="entry name" value="ResIII"/>
    <property type="match status" value="1"/>
</dbReference>
<evidence type="ECO:0000256" key="13">
    <source>
        <dbReference type="ARBA" id="ARBA00034808"/>
    </source>
</evidence>
<dbReference type="InterPro" id="IPR032830">
    <property type="entry name" value="XPB/Ssl2_N"/>
</dbReference>
<dbReference type="SUPFAM" id="SSF52540">
    <property type="entry name" value="P-loop containing nucleoside triphosphate hydrolases"/>
    <property type="match status" value="2"/>
</dbReference>
<comment type="subcellular location">
    <subcellularLocation>
        <location evidence="1">Nucleus</location>
    </subcellularLocation>
</comment>
<dbReference type="InterPro" id="IPR001650">
    <property type="entry name" value="Helicase_C-like"/>
</dbReference>
<dbReference type="PANTHER" id="PTHR11274">
    <property type="entry name" value="RAD25/XP-B DNA REPAIR HELICASE"/>
    <property type="match status" value="1"/>
</dbReference>
<reference evidence="18" key="1">
    <citation type="submission" date="2020-03" db="EMBL/GenBank/DDBJ databases">
        <title>Draft Genome Sequence of Cylindrodendrum hubeiense.</title>
        <authorList>
            <person name="Buettner E."/>
            <person name="Kellner H."/>
        </authorList>
    </citation>
    <scope>NUCLEOTIDE SEQUENCE</scope>
    <source>
        <strain evidence="18">IHI 201604</strain>
    </source>
</reference>
<feature type="compositionally biased region" description="Polar residues" evidence="15">
    <location>
        <begin position="23"/>
        <end position="40"/>
    </location>
</feature>
<evidence type="ECO:0000256" key="15">
    <source>
        <dbReference type="SAM" id="MobiDB-lite"/>
    </source>
</evidence>
<dbReference type="Gene3D" id="3.40.50.300">
    <property type="entry name" value="P-loop containing nucleotide triphosphate hydrolases"/>
    <property type="match status" value="2"/>
</dbReference>
<keyword evidence="5" id="KW-0378">Hydrolase</keyword>
<dbReference type="GO" id="GO:0006289">
    <property type="term" value="P:nucleotide-excision repair"/>
    <property type="evidence" value="ECO:0007669"/>
    <property type="project" value="InterPro"/>
</dbReference>
<dbReference type="GO" id="GO:0005524">
    <property type="term" value="F:ATP binding"/>
    <property type="evidence" value="ECO:0007669"/>
    <property type="project" value="UniProtKB-KW"/>
</dbReference>
<dbReference type="PROSITE" id="PS51192">
    <property type="entry name" value="HELICASE_ATP_BIND_1"/>
    <property type="match status" value="1"/>
</dbReference>
<dbReference type="EC" id="5.6.2.4" evidence="13"/>
<dbReference type="GO" id="GO:0005675">
    <property type="term" value="C:transcription factor TFIIH holo complex"/>
    <property type="evidence" value="ECO:0007669"/>
    <property type="project" value="TreeGrafter"/>
</dbReference>
<keyword evidence="4" id="KW-0227">DNA damage</keyword>
<dbReference type="GO" id="GO:0006367">
    <property type="term" value="P:transcription initiation at RNA polymerase II promoter"/>
    <property type="evidence" value="ECO:0007669"/>
    <property type="project" value="InterPro"/>
</dbReference>
<feature type="region of interest" description="Disordered" evidence="15">
    <location>
        <begin position="824"/>
        <end position="936"/>
    </location>
</feature>
<dbReference type="FunFam" id="3.40.50.300:FF:000077">
    <property type="entry name" value="Probable DNA repair helicase RAD25"/>
    <property type="match status" value="1"/>
</dbReference>
<keyword evidence="11" id="KW-0539">Nucleus</keyword>
<evidence type="ECO:0000256" key="9">
    <source>
        <dbReference type="ARBA" id="ARBA00023204"/>
    </source>
</evidence>
<dbReference type="InterPro" id="IPR006935">
    <property type="entry name" value="Helicase/UvrB_N"/>
</dbReference>
<dbReference type="GO" id="GO:0097550">
    <property type="term" value="C:transcription preinitiation complex"/>
    <property type="evidence" value="ECO:0007669"/>
    <property type="project" value="TreeGrafter"/>
</dbReference>
<evidence type="ECO:0000256" key="3">
    <source>
        <dbReference type="ARBA" id="ARBA00022741"/>
    </source>
</evidence>
<feature type="domain" description="Helicase ATP-binding" evidence="16">
    <location>
        <begin position="349"/>
        <end position="513"/>
    </location>
</feature>
<evidence type="ECO:0000256" key="6">
    <source>
        <dbReference type="ARBA" id="ARBA00022806"/>
    </source>
</evidence>
<comment type="caution">
    <text evidence="18">The sequence shown here is derived from an EMBL/GenBank/DDBJ whole genome shotgun (WGS) entry which is preliminary data.</text>
</comment>
<name>A0A9P5H324_9HYPO</name>
<protein>
    <recommendedName>
        <fullName evidence="13">DNA 3'-5' helicase</fullName>
        <ecNumber evidence="13">5.6.2.4</ecNumber>
    </recommendedName>
</protein>
<dbReference type="OrthoDB" id="10262986at2759"/>
<keyword evidence="8" id="KW-0238">DNA-binding</keyword>
<dbReference type="InterPro" id="IPR032438">
    <property type="entry name" value="ERCC3_RAD25_C"/>
</dbReference>
<accession>A0A9P5H324</accession>
<evidence type="ECO:0000259" key="17">
    <source>
        <dbReference type="PROSITE" id="PS51194"/>
    </source>
</evidence>
<organism evidence="18 19">
    <name type="scientific">Cylindrodendrum hubeiense</name>
    <dbReference type="NCBI Taxonomy" id="595255"/>
    <lineage>
        <taxon>Eukaryota</taxon>
        <taxon>Fungi</taxon>
        <taxon>Dikarya</taxon>
        <taxon>Ascomycota</taxon>
        <taxon>Pezizomycotina</taxon>
        <taxon>Sordariomycetes</taxon>
        <taxon>Hypocreomycetidae</taxon>
        <taxon>Hypocreales</taxon>
        <taxon>Nectriaceae</taxon>
        <taxon>Cylindrodendrum</taxon>
    </lineage>
</organism>
<dbReference type="GO" id="GO:0000112">
    <property type="term" value="C:nucleotide-excision repair factor 3 complex"/>
    <property type="evidence" value="ECO:0007669"/>
    <property type="project" value="TreeGrafter"/>
</dbReference>
<evidence type="ECO:0000256" key="12">
    <source>
        <dbReference type="ARBA" id="ARBA00034617"/>
    </source>
</evidence>
<dbReference type="Proteomes" id="UP000722485">
    <property type="component" value="Unassembled WGS sequence"/>
</dbReference>
<dbReference type="PANTHER" id="PTHR11274:SF0">
    <property type="entry name" value="GENERAL TRANSCRIPTION AND DNA REPAIR FACTOR IIH HELICASE SUBUNIT XPB"/>
    <property type="match status" value="1"/>
</dbReference>
<comment type="catalytic activity">
    <reaction evidence="14">
        <text>ATP + H2O = ADP + phosphate + H(+)</text>
        <dbReference type="Rhea" id="RHEA:13065"/>
        <dbReference type="ChEBI" id="CHEBI:15377"/>
        <dbReference type="ChEBI" id="CHEBI:15378"/>
        <dbReference type="ChEBI" id="CHEBI:30616"/>
        <dbReference type="ChEBI" id="CHEBI:43474"/>
        <dbReference type="ChEBI" id="CHEBI:456216"/>
        <dbReference type="EC" id="5.6.2.4"/>
    </reaction>
</comment>
<feature type="compositionally biased region" description="Basic and acidic residues" evidence="15">
    <location>
        <begin position="852"/>
        <end position="906"/>
    </location>
</feature>
<evidence type="ECO:0000259" key="16">
    <source>
        <dbReference type="PROSITE" id="PS51192"/>
    </source>
</evidence>
<dbReference type="GO" id="GO:0043138">
    <property type="term" value="F:3'-5' DNA helicase activity"/>
    <property type="evidence" value="ECO:0007669"/>
    <property type="project" value="UniProtKB-EC"/>
</dbReference>
<keyword evidence="10" id="KW-0413">Isomerase</keyword>
<dbReference type="AlphaFoldDB" id="A0A9P5H324"/>
<evidence type="ECO:0000313" key="19">
    <source>
        <dbReference type="Proteomes" id="UP000722485"/>
    </source>
</evidence>
<evidence type="ECO:0000256" key="7">
    <source>
        <dbReference type="ARBA" id="ARBA00022840"/>
    </source>
</evidence>
<dbReference type="Pfam" id="PF13625">
    <property type="entry name" value="Helicase_C_3"/>
    <property type="match status" value="1"/>
</dbReference>
<dbReference type="NCBIfam" id="TIGR00603">
    <property type="entry name" value="rad25"/>
    <property type="match status" value="1"/>
</dbReference>
<comment type="catalytic activity">
    <reaction evidence="12">
        <text>Couples ATP hydrolysis with the unwinding of duplex DNA by translocating in the 3'-5' direction.</text>
        <dbReference type="EC" id="5.6.2.4"/>
    </reaction>
</comment>
<evidence type="ECO:0000256" key="10">
    <source>
        <dbReference type="ARBA" id="ARBA00023235"/>
    </source>
</evidence>
<dbReference type="InterPro" id="IPR050615">
    <property type="entry name" value="ATP-dep_DNA_Helicase"/>
</dbReference>
<sequence length="936" mass="105679">MPSKRKAEVLIQRGAKRAKTGRSSHMPTTRTTISRNLDSNEPNDKPDEEGDQVLERGVEKNMDLFSLGRHQKKHTILKPLPYIFGQNDFSYLGLKKDHQNRPLWIDPKKGRIILESFNPLAEQAQDFLTTIAEPLSRPNLVHEYALTMHSLYAAVSVGLAPSDIIKTLSRFLKTPLPDEIRAFINSCTQSYGKVKLVLKNTKYYVESPDPNMLQMLLKNPTIGPLRVQGVETITTSVAPKIGGLVIPGTKNAAGVKQINGEQPQHGQPVQEDTILSCLTEEDDEDQEVTHSFEIAGKHVETVQKECLNLGYPVLEEYDFRKDGVNATLDIDLKPGTQIRPYQEKSLSKMFGNGRAKSGLIVLPCGAGKTLVGITAACTIKKGVIVLCTSSMSVVQWRQEFLKWSNISPDDIVAFTSDSKGGSGFTGITGIIVTTYSMVTQSKARSHGAENVMKFITGREWGLMLLDEVHVVPANIFRKVTSSIKTHSKLGLTATLLREDDKISDLNFLIGPKLFEANWMELSKQGHIAKVQCAEVWCPMPIDFYDQYLKAPSRKKSLLYIMNPRKFQACQYLINYHEARGDKIIVFSDNVYALKAYALKLGKAFIYGGTSQEERLRVLENFQHNPLVSTLFLSKIGDTSLDLPEATCLIQISSHYGSRRQEAQRLGRILRAKRRNDEGFNAFFYSLVSKDTQEMYFSSKRQAFLVDQGYAFKVITELAHFDKTPGLVFATAAEQRKLLQKVLAENETTDEDITDDLFHSDTMDNRKKKAVTRRTAGVLGDLSGGQYMAYVEQNKRAGQKKTGNWNRTARTLREPSRGQDVVNINQTKRVGQKKVGAQISGTLGHPRGSQDMVRSRQNEKMDKRRFNEKKEKEKNEGKKKFDDCKKFDDSSKKNDEIKKKTDESKKRNESKKRKRNAERNPFFKKISRENARRAAKR</sequence>
<proteinExistence type="inferred from homology"/>
<gene>
    <name evidence="18" type="ORF">G7Z17_g7399</name>
</gene>
<keyword evidence="3" id="KW-0547">Nucleotide-binding</keyword>
<dbReference type="InterPro" id="IPR027417">
    <property type="entry name" value="P-loop_NTPase"/>
</dbReference>
<dbReference type="CDD" id="cd18789">
    <property type="entry name" value="SF2_C_XPB"/>
    <property type="match status" value="1"/>
</dbReference>
<dbReference type="PROSITE" id="PS51194">
    <property type="entry name" value="HELICASE_CTER"/>
    <property type="match status" value="1"/>
</dbReference>
<feature type="region of interest" description="Disordered" evidence="15">
    <location>
        <begin position="1"/>
        <end position="51"/>
    </location>
</feature>
<dbReference type="GO" id="GO:0003677">
    <property type="term" value="F:DNA binding"/>
    <property type="evidence" value="ECO:0007669"/>
    <property type="project" value="UniProtKB-KW"/>
</dbReference>
<evidence type="ECO:0000256" key="8">
    <source>
        <dbReference type="ARBA" id="ARBA00023125"/>
    </source>
</evidence>
<dbReference type="CDD" id="cd18029">
    <property type="entry name" value="DEXHc_XPB"/>
    <property type="match status" value="1"/>
</dbReference>
<dbReference type="FunFam" id="3.40.50.300:FF:000117">
    <property type="entry name" value="Putative DNA repair helicase rad25"/>
    <property type="match status" value="1"/>
</dbReference>
<comment type="similarity">
    <text evidence="2">Belongs to the helicase family. RAD25/XPB subfamily.</text>
</comment>
<keyword evidence="19" id="KW-1185">Reference proteome</keyword>
<evidence type="ECO:0000256" key="5">
    <source>
        <dbReference type="ARBA" id="ARBA00022801"/>
    </source>
</evidence>
<feature type="compositionally biased region" description="Basic and acidic residues" evidence="15">
    <location>
        <begin position="925"/>
        <end position="936"/>
    </location>
</feature>
<dbReference type="PRINTS" id="PR00851">
    <property type="entry name" value="XRODRMPGMNTB"/>
</dbReference>
<evidence type="ECO:0000256" key="14">
    <source>
        <dbReference type="ARBA" id="ARBA00048988"/>
    </source>
</evidence>
<dbReference type="GO" id="GO:0016787">
    <property type="term" value="F:hydrolase activity"/>
    <property type="evidence" value="ECO:0007669"/>
    <property type="project" value="UniProtKB-KW"/>
</dbReference>
<dbReference type="SMART" id="SM00490">
    <property type="entry name" value="HELICc"/>
    <property type="match status" value="1"/>
</dbReference>
<dbReference type="Pfam" id="PF16203">
    <property type="entry name" value="ERCC3_RAD25_C"/>
    <property type="match status" value="1"/>
</dbReference>
<evidence type="ECO:0000256" key="1">
    <source>
        <dbReference type="ARBA" id="ARBA00004123"/>
    </source>
</evidence>
<evidence type="ECO:0000256" key="4">
    <source>
        <dbReference type="ARBA" id="ARBA00022763"/>
    </source>
</evidence>
<keyword evidence="7" id="KW-0067">ATP-binding</keyword>
<dbReference type="SMART" id="SM00487">
    <property type="entry name" value="DEXDc"/>
    <property type="match status" value="1"/>
</dbReference>
<evidence type="ECO:0000256" key="2">
    <source>
        <dbReference type="ARBA" id="ARBA00006637"/>
    </source>
</evidence>
<evidence type="ECO:0000313" key="18">
    <source>
        <dbReference type="EMBL" id="KAF7547912.1"/>
    </source>
</evidence>
<evidence type="ECO:0000256" key="11">
    <source>
        <dbReference type="ARBA" id="ARBA00023242"/>
    </source>
</evidence>
<dbReference type="InterPro" id="IPR001161">
    <property type="entry name" value="XPB/Ssl2"/>
</dbReference>
<feature type="domain" description="Helicase C-terminal" evidence="17">
    <location>
        <begin position="567"/>
        <end position="718"/>
    </location>
</feature>